<gene>
    <name evidence="1" type="ORF">NITUZ_40468</name>
</gene>
<dbReference type="AlphaFoldDB" id="V6AUV3"/>
<dbReference type="STRING" id="1407055.NITUZ_40468"/>
<keyword evidence="2" id="KW-1185">Reference proteome</keyword>
<accession>V6AUV3</accession>
<evidence type="ECO:0000313" key="1">
    <source>
        <dbReference type="EMBL" id="CDI06302.1"/>
    </source>
</evidence>
<comment type="caution">
    <text evidence="1">The sequence shown here is derived from an EMBL/GenBank/DDBJ whole genome shotgun (WGS) entry which is preliminary data.</text>
</comment>
<evidence type="ECO:0000313" key="2">
    <source>
        <dbReference type="Proteomes" id="UP000018159"/>
    </source>
</evidence>
<name>V6AUV3_9ARCH</name>
<organism evidence="1 2">
    <name type="scientific">Candidatus Nitrosotenuis uzonensis</name>
    <dbReference type="NCBI Taxonomy" id="1407055"/>
    <lineage>
        <taxon>Archaea</taxon>
        <taxon>Nitrososphaerota</taxon>
        <taxon>Candidatus Nitrosotenuis</taxon>
    </lineage>
</organism>
<proteinExistence type="predicted"/>
<dbReference type="RefSeq" id="WP_048196658.1">
    <property type="nucleotide sequence ID" value="NZ_CBTY010000009.1"/>
</dbReference>
<protein>
    <submittedName>
        <fullName evidence="1">Uncharacterized protein</fullName>
    </submittedName>
</protein>
<reference evidence="1 2" key="1">
    <citation type="journal article" date="2013" name="PLoS ONE">
        <title>Enrichment and Genome Sequence of the Group I.1a Ammonia-Oxidizing Archaeon ?Ca. Nitrosotenuis uzonensis? Representing a Clade Globally.</title>
        <authorList>
            <person name="Lebedeva E.V."/>
            <person name="Hatzenpichler R."/>
            <person name="Pelletier E."/>
            <person name="Schuster N."/>
            <person name="Hauzmayer S."/>
            <person name="Bulaev A."/>
            <person name="Grigor'eva N.V."/>
            <person name="Galushko A."/>
            <person name="Schmid M."/>
            <person name="Palatinszky M."/>
            <person name="Le Paslier D."/>
            <person name="Daims H."/>
            <person name="Wagner M."/>
        </authorList>
    </citation>
    <scope>NUCLEOTIDE SEQUENCE [LARGE SCALE GENOMIC DNA]</scope>
    <source>
        <strain evidence="1 2">N4</strain>
    </source>
</reference>
<dbReference type="Proteomes" id="UP000018159">
    <property type="component" value="Unassembled WGS sequence"/>
</dbReference>
<dbReference type="EMBL" id="CBTY010000009">
    <property type="protein sequence ID" value="CDI06302.1"/>
    <property type="molecule type" value="Genomic_DNA"/>
</dbReference>
<sequence>MATINVRLSDEEKSTLEKYGKISDVVREAIRLYVNNKKSVETLKKLKEYQKKNRVTTTEEIVAMIRADRDTR</sequence>